<dbReference type="AlphaFoldDB" id="A0A645F1W5"/>
<reference evidence="1" key="1">
    <citation type="submission" date="2019-08" db="EMBL/GenBank/DDBJ databases">
        <authorList>
            <person name="Kucharzyk K."/>
            <person name="Murdoch R.W."/>
            <person name="Higgins S."/>
            <person name="Loffler F."/>
        </authorList>
    </citation>
    <scope>NUCLEOTIDE SEQUENCE</scope>
</reference>
<accession>A0A645F1W5</accession>
<dbReference type="EMBL" id="VSSQ01053762">
    <property type="protein sequence ID" value="MPN07760.1"/>
    <property type="molecule type" value="Genomic_DNA"/>
</dbReference>
<sequence>MEAAPSDIVLDGSDYGHIFGYYRTTSGGDNLIAGAVGTAIGAGKSNTISLVERMGSTAYATSSSTDTTTTADYAAKLAYDYSLTVGGVIYDDWFLPSKDELNQIYLNLKVKNLGNLSPSEYWSSSEGDASVSWYQWFGGGNQSYGYRSNTYIRVRPVRAF</sequence>
<comment type="caution">
    <text evidence="1">The sequence shown here is derived from an EMBL/GenBank/DDBJ whole genome shotgun (WGS) entry which is preliminary data.</text>
</comment>
<organism evidence="1">
    <name type="scientific">bioreactor metagenome</name>
    <dbReference type="NCBI Taxonomy" id="1076179"/>
    <lineage>
        <taxon>unclassified sequences</taxon>
        <taxon>metagenomes</taxon>
        <taxon>ecological metagenomes</taxon>
    </lineage>
</organism>
<name>A0A645F1W5_9ZZZZ</name>
<gene>
    <name evidence="1" type="ORF">SDC9_155032</name>
</gene>
<protein>
    <recommendedName>
        <fullName evidence="2">DUF1566 domain-containing protein</fullName>
    </recommendedName>
</protein>
<evidence type="ECO:0008006" key="2">
    <source>
        <dbReference type="Google" id="ProtNLM"/>
    </source>
</evidence>
<evidence type="ECO:0000313" key="1">
    <source>
        <dbReference type="EMBL" id="MPN07760.1"/>
    </source>
</evidence>
<proteinExistence type="predicted"/>